<sequence>MIDVEKSITQQNYFYPYELFAFYAHQIFQMLKQKAEANNVYIDLEYRYVIVDAFMSFIAKQHEEEISLLKQQIKDGGYGYA</sequence>
<organism evidence="1">
    <name type="scientific">bioreactor metagenome</name>
    <dbReference type="NCBI Taxonomy" id="1076179"/>
    <lineage>
        <taxon>unclassified sequences</taxon>
        <taxon>metagenomes</taxon>
        <taxon>ecological metagenomes</taxon>
    </lineage>
</organism>
<dbReference type="EMBL" id="VSSQ01138048">
    <property type="protein sequence ID" value="MPN61436.1"/>
    <property type="molecule type" value="Genomic_DNA"/>
</dbReference>
<dbReference type="AlphaFoldDB" id="A0A645JDA2"/>
<evidence type="ECO:0000313" key="1">
    <source>
        <dbReference type="EMBL" id="MPN61436.1"/>
    </source>
</evidence>
<reference evidence="1" key="1">
    <citation type="submission" date="2019-08" db="EMBL/GenBank/DDBJ databases">
        <authorList>
            <person name="Kucharzyk K."/>
            <person name="Murdoch R.W."/>
            <person name="Higgins S."/>
            <person name="Loffler F."/>
        </authorList>
    </citation>
    <scope>NUCLEOTIDE SEQUENCE</scope>
</reference>
<accession>A0A645JDA2</accession>
<gene>
    <name evidence="1" type="ORF">SDC9_209173</name>
</gene>
<comment type="caution">
    <text evidence="1">The sequence shown here is derived from an EMBL/GenBank/DDBJ whole genome shotgun (WGS) entry which is preliminary data.</text>
</comment>
<name>A0A645JDA2_9ZZZZ</name>
<proteinExistence type="predicted"/>
<protein>
    <submittedName>
        <fullName evidence="1">Uncharacterized protein</fullName>
    </submittedName>
</protein>